<proteinExistence type="predicted"/>
<evidence type="ECO:0000313" key="2">
    <source>
        <dbReference type="Proteomes" id="UP000436468"/>
    </source>
</evidence>
<dbReference type="EMBL" id="WQNF01000029">
    <property type="protein sequence ID" value="MVT69440.1"/>
    <property type="molecule type" value="Genomic_DNA"/>
</dbReference>
<comment type="caution">
    <text evidence="1">The sequence shown here is derived from an EMBL/GenBank/DDBJ whole genome shotgun (WGS) entry which is preliminary data.</text>
</comment>
<dbReference type="RefSeq" id="WP_157347758.1">
    <property type="nucleotide sequence ID" value="NZ_WQNF01000029.1"/>
</dbReference>
<dbReference type="Proteomes" id="UP000436468">
    <property type="component" value="Unassembled WGS sequence"/>
</dbReference>
<name>A0A844T464_9BRAD</name>
<organism evidence="1 2">
    <name type="scientific">Bradyrhizobium pachyrhizi</name>
    <dbReference type="NCBI Taxonomy" id="280333"/>
    <lineage>
        <taxon>Bacteria</taxon>
        <taxon>Pseudomonadati</taxon>
        <taxon>Pseudomonadota</taxon>
        <taxon>Alphaproteobacteria</taxon>
        <taxon>Hyphomicrobiales</taxon>
        <taxon>Nitrobacteraceae</taxon>
        <taxon>Bradyrhizobium</taxon>
    </lineage>
</organism>
<reference evidence="1 2" key="1">
    <citation type="submission" date="2019-12" db="EMBL/GenBank/DDBJ databases">
        <title>Draft genome sequences Bradyrhizobium cajani AMBPC1010, Bradyrhizobium pachyrhizi AMBPC1040 and Bradyrhizobium yuanmingense ALSPC3051, three plant growth promoting strains isolated from nodules of Cajanus cajan L. in Dominican Republic.</title>
        <authorList>
            <person name="Flores-Felix J.D."/>
            <person name="Araujo J."/>
            <person name="Diaz-Alcantara C."/>
            <person name="Gonzalez-Andres F."/>
            <person name="Velazquez E."/>
        </authorList>
    </citation>
    <scope>NUCLEOTIDE SEQUENCE [LARGE SCALE GENOMIC DNA]</scope>
    <source>
        <strain evidence="1 2">1040</strain>
    </source>
</reference>
<gene>
    <name evidence="1" type="ORF">GPL21_30545</name>
</gene>
<keyword evidence="2" id="KW-1185">Reference proteome</keyword>
<accession>A0A844T464</accession>
<protein>
    <submittedName>
        <fullName evidence="1">Uncharacterized protein</fullName>
    </submittedName>
</protein>
<dbReference type="AlphaFoldDB" id="A0A844T464"/>
<evidence type="ECO:0000313" key="1">
    <source>
        <dbReference type="EMBL" id="MVT69440.1"/>
    </source>
</evidence>
<sequence length="280" mass="30470">MSINFDVQQAPSYRASWAPVFFEPITGSGERITVAIVVSDAAGCEVKRTVRDDVLKALYGSRRTHLSQMIDFVLAALRSQIGDANPTIPLTGFSLGSWQEASSRAERYGVLRQAVYRSCSMASLDDIDAQEDEATAQEGTKQWQAQVRQSVIERRPELANSFNCDVQLISNGLPPRIGFLHEGRGANFATLRPNGLSASVGTVRGKLYELVMVKREGFISRGAVILGAPREDDITYPEKALQATVRAIAELKHEAAKDNLELIPAHSVSEAADQVLALAA</sequence>